<reference evidence="1 2" key="1">
    <citation type="submission" date="2017-08" db="EMBL/GenBank/DDBJ databases">
        <title>Complete genome sequence of Gluconacetobacter saccharivorans CV1 isolated from Fermented Vinegar.</title>
        <authorList>
            <person name="Kim S.-Y."/>
        </authorList>
    </citation>
    <scope>NUCLEOTIDE SEQUENCE [LARGE SCALE GENOMIC DNA]</scope>
    <source>
        <strain evidence="1 2">CV1</strain>
        <plasmid evidence="1 2">unnamed3</plasmid>
    </source>
</reference>
<dbReference type="EMBL" id="CP023039">
    <property type="protein sequence ID" value="AXY24127.1"/>
    <property type="molecule type" value="Genomic_DNA"/>
</dbReference>
<sequence>MTQTIHHAPVAHLFAAPVFHRSASVARMGAARGLLREKADLEVGAQATSIPAPVRAAFRRRASQAGRRAMTMLRDASL</sequence>
<name>A0A347WGY4_9PROT</name>
<dbReference type="RefSeq" id="WP_118963856.1">
    <property type="nucleotide sequence ID" value="NZ_CP023039.1"/>
</dbReference>
<organism evidence="1 2">
    <name type="scientific">Komagataeibacter saccharivorans</name>
    <dbReference type="NCBI Taxonomy" id="265959"/>
    <lineage>
        <taxon>Bacteria</taxon>
        <taxon>Pseudomonadati</taxon>
        <taxon>Pseudomonadota</taxon>
        <taxon>Alphaproteobacteria</taxon>
        <taxon>Acetobacterales</taxon>
        <taxon>Acetobacteraceae</taxon>
        <taxon>Komagataeibacter</taxon>
    </lineage>
</organism>
<dbReference type="KEGG" id="ksc:CD178_03383"/>
<dbReference type="Proteomes" id="UP000264120">
    <property type="component" value="Plasmid unnamed3"/>
</dbReference>
<gene>
    <name evidence="1" type="ORF">CD178_03383</name>
</gene>
<dbReference type="AlphaFoldDB" id="A0A347WGY4"/>
<evidence type="ECO:0000313" key="2">
    <source>
        <dbReference type="Proteomes" id="UP000264120"/>
    </source>
</evidence>
<proteinExistence type="predicted"/>
<accession>A0A347WGY4</accession>
<evidence type="ECO:0000313" key="1">
    <source>
        <dbReference type="EMBL" id="AXY24127.1"/>
    </source>
</evidence>
<protein>
    <submittedName>
        <fullName evidence="1">Uncharacterized protein</fullName>
    </submittedName>
</protein>
<keyword evidence="1" id="KW-0614">Plasmid</keyword>
<geneLocation type="plasmid" evidence="1 2">
    <name>unnamed3</name>
</geneLocation>
<keyword evidence="2" id="KW-1185">Reference proteome</keyword>